<dbReference type="Gene3D" id="1.10.3210.10">
    <property type="entry name" value="Hypothetical protein af1432"/>
    <property type="match status" value="1"/>
</dbReference>
<gene>
    <name evidence="2" type="ORF">DPRO_1257</name>
</gene>
<dbReference type="CDD" id="cd00077">
    <property type="entry name" value="HDc"/>
    <property type="match status" value="1"/>
</dbReference>
<dbReference type="OrthoDB" id="9803649at2"/>
<evidence type="ECO:0000313" key="3">
    <source>
        <dbReference type="Proteomes" id="UP000219215"/>
    </source>
</evidence>
<dbReference type="InterPro" id="IPR013976">
    <property type="entry name" value="HDOD"/>
</dbReference>
<dbReference type="Proteomes" id="UP000219215">
    <property type="component" value="Chromosome DPRO"/>
</dbReference>
<keyword evidence="2" id="KW-0378">Hydrolase</keyword>
<name>A0A2C8F6M1_9BACT</name>
<keyword evidence="3" id="KW-1185">Reference proteome</keyword>
<dbReference type="GO" id="GO:0016787">
    <property type="term" value="F:hydrolase activity"/>
    <property type="evidence" value="ECO:0007669"/>
    <property type="project" value="UniProtKB-KW"/>
</dbReference>
<evidence type="ECO:0000313" key="2">
    <source>
        <dbReference type="EMBL" id="SOB58144.1"/>
    </source>
</evidence>
<accession>A0A2C8F6M1</accession>
<protein>
    <submittedName>
        <fullName evidence="2">Metal dependent phosphohydrolase</fullName>
    </submittedName>
</protein>
<dbReference type="PROSITE" id="PS51833">
    <property type="entry name" value="HDOD"/>
    <property type="match status" value="1"/>
</dbReference>
<dbReference type="InterPro" id="IPR052340">
    <property type="entry name" value="RNase_Y/CdgJ"/>
</dbReference>
<dbReference type="Pfam" id="PF08668">
    <property type="entry name" value="HDOD"/>
    <property type="match status" value="1"/>
</dbReference>
<dbReference type="InterPro" id="IPR003607">
    <property type="entry name" value="HD/PDEase_dom"/>
</dbReference>
<dbReference type="PANTHER" id="PTHR33525">
    <property type="match status" value="1"/>
</dbReference>
<proteinExistence type="predicted"/>
<dbReference type="PANTHER" id="PTHR33525:SF3">
    <property type="entry name" value="RIBONUCLEASE Y"/>
    <property type="match status" value="1"/>
</dbReference>
<organism evidence="2 3">
    <name type="scientific">Pseudodesulfovibrio profundus</name>
    <dbReference type="NCBI Taxonomy" id="57320"/>
    <lineage>
        <taxon>Bacteria</taxon>
        <taxon>Pseudomonadati</taxon>
        <taxon>Thermodesulfobacteriota</taxon>
        <taxon>Desulfovibrionia</taxon>
        <taxon>Desulfovibrionales</taxon>
        <taxon>Desulfovibrionaceae</taxon>
    </lineage>
</organism>
<dbReference type="RefSeq" id="WP_097011267.1">
    <property type="nucleotide sequence ID" value="NZ_LT907975.1"/>
</dbReference>
<sequence>MTSVIEKHETRQQLLDAVELMPELPKSVREVLRLSNDATTSQKELVDVIKRDPVFTLKMLRLVNSPYFGLSREITSINHASVYLGLNTLKNVAVCLGIVGVVPHFNPAGLEMGAFWLHSLAVASGTRMLGAMLGVSRDEAADYFAAGLLHDVGKVVMALHAPEQFSQVREIAIETDGVLSRMEMNHMGMTHSEIGGLLAEKWNLPRGLHDALRLHHTPLEGKPSQLVDCVFVADQIAKKLAFGSAGDYTVLELPQPIQDRFSLDLNGLIKEMGSLDEEVENARIFIQLGEPG</sequence>
<dbReference type="AlphaFoldDB" id="A0A2C8F6M1"/>
<reference evidence="3" key="1">
    <citation type="submission" date="2017-09" db="EMBL/GenBank/DDBJ databases">
        <authorList>
            <person name="Regsiter A."/>
            <person name="William W."/>
        </authorList>
    </citation>
    <scope>NUCLEOTIDE SEQUENCE [LARGE SCALE GENOMIC DNA]</scope>
    <source>
        <strain evidence="3">500-1</strain>
    </source>
</reference>
<dbReference type="KEGG" id="pprf:DPRO_1257"/>
<feature type="domain" description="HDOD" evidence="1">
    <location>
        <begin position="21"/>
        <end position="218"/>
    </location>
</feature>
<dbReference type="SUPFAM" id="SSF109604">
    <property type="entry name" value="HD-domain/PDEase-like"/>
    <property type="match status" value="1"/>
</dbReference>
<dbReference type="EMBL" id="LT907975">
    <property type="protein sequence ID" value="SOB58144.1"/>
    <property type="molecule type" value="Genomic_DNA"/>
</dbReference>
<evidence type="ECO:0000259" key="1">
    <source>
        <dbReference type="PROSITE" id="PS51833"/>
    </source>
</evidence>